<feature type="domain" description="WxL" evidence="1">
    <location>
        <begin position="14"/>
        <end position="237"/>
    </location>
</feature>
<evidence type="ECO:0000259" key="1">
    <source>
        <dbReference type="Pfam" id="PF13731"/>
    </source>
</evidence>
<keyword evidence="3" id="KW-1185">Reference proteome</keyword>
<gene>
    <name evidence="2" type="ORF">RU97_GL002054</name>
</gene>
<name>A0A1L8RDX7_9ENTE</name>
<dbReference type="STRING" id="214095.RU97_GL002054"/>
<comment type="caution">
    <text evidence="2">The sequence shown here is derived from an EMBL/GenBank/DDBJ whole genome shotgun (WGS) entry which is preliminary data.</text>
</comment>
<organism evidence="2 3">
    <name type="scientific">Enterococcus canis</name>
    <dbReference type="NCBI Taxonomy" id="214095"/>
    <lineage>
        <taxon>Bacteria</taxon>
        <taxon>Bacillati</taxon>
        <taxon>Bacillota</taxon>
        <taxon>Bacilli</taxon>
        <taxon>Lactobacillales</taxon>
        <taxon>Enterococcaceae</taxon>
        <taxon>Enterococcus</taxon>
    </lineage>
</organism>
<reference evidence="2 3" key="1">
    <citation type="submission" date="2014-12" db="EMBL/GenBank/DDBJ databases">
        <title>Draft genome sequences of 29 type strains of Enterococci.</title>
        <authorList>
            <person name="Zhong Z."/>
            <person name="Sun Z."/>
            <person name="Liu W."/>
            <person name="Zhang W."/>
            <person name="Zhang H."/>
        </authorList>
    </citation>
    <scope>NUCLEOTIDE SEQUENCE [LARGE SCALE GENOMIC DNA]</scope>
    <source>
        <strain evidence="2 3">DSM 17029</strain>
    </source>
</reference>
<accession>A0A1L8RDX7</accession>
<dbReference type="Pfam" id="PF13731">
    <property type="entry name" value="WxL"/>
    <property type="match status" value="1"/>
</dbReference>
<protein>
    <recommendedName>
        <fullName evidence="1">WxL domain-containing protein</fullName>
    </recommendedName>
</protein>
<evidence type="ECO:0000313" key="3">
    <source>
        <dbReference type="Proteomes" id="UP000181884"/>
    </source>
</evidence>
<dbReference type="AlphaFoldDB" id="A0A1L8RDX7"/>
<dbReference type="Proteomes" id="UP000181884">
    <property type="component" value="Unassembled WGS sequence"/>
</dbReference>
<evidence type="ECO:0000313" key="2">
    <source>
        <dbReference type="EMBL" id="OJG17981.1"/>
    </source>
</evidence>
<dbReference type="InterPro" id="IPR027994">
    <property type="entry name" value="WxL_dom"/>
</dbReference>
<proteinExistence type="predicted"/>
<dbReference type="EMBL" id="JXKH01000005">
    <property type="protein sequence ID" value="OJG17981.1"/>
    <property type="molecule type" value="Genomic_DNA"/>
</dbReference>
<sequence>MLIPTTAFADATRSQGGKVEFEDKQVIYDPENPSTPVSPEGGIKENTNPLRLDYVPALNFGSQQAKVSDPYSAIALSFLDDTSARAHFVQITDNRGTAAGWTLGVKQETQFRTVAGDELDGAMLSLGHTWVNSIQTEASTFPNLKNDTINMKIGEEQEIATANQGKGEGTWLISFGRTSLENFKPLMDENDNPILHPESQKPLYENGSVTLTVPEKTVKKIGIPYKTELTWILSDVPKSK</sequence>